<keyword evidence="8 10" id="KW-0411">Iron-sulfur</keyword>
<dbReference type="SUPFAM" id="SSF54862">
    <property type="entry name" value="4Fe-4S ferredoxins"/>
    <property type="match status" value="1"/>
</dbReference>
<name>A0AAW5JYN1_9BACT</name>
<feature type="domain" description="4Fe-4S" evidence="14">
    <location>
        <begin position="32"/>
        <end position="91"/>
    </location>
</feature>
<feature type="binding site" evidence="10">
    <location>
        <position position="138"/>
    </location>
    <ligand>
        <name>[4Fe-4S] cluster</name>
        <dbReference type="ChEBI" id="CHEBI:49883"/>
        <label>2</label>
    </ligand>
</feature>
<evidence type="ECO:0000256" key="2">
    <source>
        <dbReference type="ARBA" id="ARBA00022485"/>
    </source>
</evidence>
<reference evidence="15 16" key="1">
    <citation type="submission" date="2022-06" db="EMBL/GenBank/DDBJ databases">
        <title>Isolation of gut microbiota from human fecal samples.</title>
        <authorList>
            <person name="Pamer E.G."/>
            <person name="Barat B."/>
            <person name="Waligurski E."/>
            <person name="Medina S."/>
            <person name="Paddock L."/>
            <person name="Mostad J."/>
        </authorList>
    </citation>
    <scope>NUCLEOTIDE SEQUENCE [LARGE SCALE GENOMIC DNA]</scope>
    <source>
        <strain evidence="15 16">DFI.9.90</strain>
    </source>
</reference>
<dbReference type="PROSITE" id="PS51379">
    <property type="entry name" value="4FE4S_FER_2"/>
    <property type="match status" value="3"/>
</dbReference>
<evidence type="ECO:0000256" key="9">
    <source>
        <dbReference type="ARBA" id="ARBA00023136"/>
    </source>
</evidence>
<keyword evidence="5 10" id="KW-1278">Translocase</keyword>
<feature type="transmembrane region" description="Helical" evidence="12">
    <location>
        <begin position="6"/>
        <end position="26"/>
    </location>
</feature>
<evidence type="ECO:0000256" key="4">
    <source>
        <dbReference type="ARBA" id="ARBA00022737"/>
    </source>
</evidence>
<dbReference type="GO" id="GO:0009055">
    <property type="term" value="F:electron transfer activity"/>
    <property type="evidence" value="ECO:0007669"/>
    <property type="project" value="InterPro"/>
</dbReference>
<dbReference type="Gene3D" id="3.30.70.20">
    <property type="match status" value="2"/>
</dbReference>
<dbReference type="GO" id="GO:0046872">
    <property type="term" value="F:metal ion binding"/>
    <property type="evidence" value="ECO:0007669"/>
    <property type="project" value="UniProtKB-KW"/>
</dbReference>
<dbReference type="EMBL" id="JANFYT010000007">
    <property type="protein sequence ID" value="MCQ4813650.1"/>
    <property type="molecule type" value="Genomic_DNA"/>
</dbReference>
<feature type="binding site" evidence="10">
    <location>
        <position position="171"/>
    </location>
    <ligand>
        <name>[4Fe-4S] cluster</name>
        <dbReference type="ChEBI" id="CHEBI:49883"/>
        <label>3</label>
    </ligand>
</feature>
<dbReference type="Pfam" id="PF12838">
    <property type="entry name" value="Fer4_7"/>
    <property type="match status" value="1"/>
</dbReference>
<dbReference type="GO" id="GO:0005886">
    <property type="term" value="C:plasma membrane"/>
    <property type="evidence" value="ECO:0007669"/>
    <property type="project" value="UniProtKB-SubCell"/>
</dbReference>
<comment type="subunit">
    <text evidence="10">The complex is composed of six subunits: RnfA, RnfB, RnfC, RnfD, RnfE and RnfG.</text>
</comment>
<evidence type="ECO:0000256" key="11">
    <source>
        <dbReference type="SAM" id="MobiDB-lite"/>
    </source>
</evidence>
<keyword evidence="7 10" id="KW-0408">Iron</keyword>
<dbReference type="InterPro" id="IPR050395">
    <property type="entry name" value="4Fe4S_Ferredoxin_RnfB"/>
</dbReference>
<keyword evidence="2 10" id="KW-0004">4Fe-4S</keyword>
<feature type="domain" description="4Fe-4S ferredoxin-type" evidence="13">
    <location>
        <begin position="204"/>
        <end position="235"/>
    </location>
</feature>
<evidence type="ECO:0000256" key="6">
    <source>
        <dbReference type="ARBA" id="ARBA00022982"/>
    </source>
</evidence>
<comment type="caution">
    <text evidence="10">Lacks conserved residue(s) required for the propagation of feature annotation.</text>
</comment>
<dbReference type="Gene3D" id="1.10.15.40">
    <property type="entry name" value="Electron transport complex subunit B, putative Fe-S cluster"/>
    <property type="match status" value="1"/>
</dbReference>
<feature type="binding site" evidence="10">
    <location>
        <position position="49"/>
    </location>
    <ligand>
        <name>[4Fe-4S] cluster</name>
        <dbReference type="ChEBI" id="CHEBI:49883"/>
        <label>1</label>
    </ligand>
</feature>
<comment type="caution">
    <text evidence="15">The sequence shown here is derived from an EMBL/GenBank/DDBJ whole genome shotgun (WGS) entry which is preliminary data.</text>
</comment>
<comment type="similarity">
    <text evidence="10">Belongs to the 4Fe4S bacterial-type ferredoxin family. RnfB subfamily.</text>
</comment>
<dbReference type="RefSeq" id="WP_008708488.1">
    <property type="nucleotide sequence ID" value="NZ_CABKQM010000001.1"/>
</dbReference>
<feature type="binding site" evidence="10">
    <location>
        <position position="152"/>
    </location>
    <ligand>
        <name>[4Fe-4S] cluster</name>
        <dbReference type="ChEBI" id="CHEBI:49883"/>
        <label>3</label>
    </ligand>
</feature>
<evidence type="ECO:0000259" key="13">
    <source>
        <dbReference type="PROSITE" id="PS51379"/>
    </source>
</evidence>
<dbReference type="GO" id="GO:0022900">
    <property type="term" value="P:electron transport chain"/>
    <property type="evidence" value="ECO:0007669"/>
    <property type="project" value="UniProtKB-UniRule"/>
</dbReference>
<keyword evidence="9 10" id="KW-0472">Membrane</keyword>
<comment type="subcellular location">
    <subcellularLocation>
        <location evidence="10">Cell membrane</location>
    </subcellularLocation>
</comment>
<keyword evidence="12" id="KW-1133">Transmembrane helix</keyword>
<feature type="binding site" evidence="10">
    <location>
        <position position="181"/>
    </location>
    <ligand>
        <name>[4Fe-4S] cluster</name>
        <dbReference type="ChEBI" id="CHEBI:49883"/>
        <label>2</label>
    </ligand>
</feature>
<evidence type="ECO:0000256" key="1">
    <source>
        <dbReference type="ARBA" id="ARBA00022448"/>
    </source>
</evidence>
<comment type="cofactor">
    <cofactor evidence="10">
        <name>[4Fe-4S] cluster</name>
        <dbReference type="ChEBI" id="CHEBI:49883"/>
    </cofactor>
    <text evidence="10">Binds 3 [4Fe-4S] clusters.</text>
</comment>
<feature type="binding site" evidence="10">
    <location>
        <position position="52"/>
    </location>
    <ligand>
        <name>[4Fe-4S] cluster</name>
        <dbReference type="ChEBI" id="CHEBI:49883"/>
        <label>1</label>
    </ligand>
</feature>
<dbReference type="InterPro" id="IPR010207">
    <property type="entry name" value="Elect_transpt_cplx_RnfB/RsxB"/>
</dbReference>
<evidence type="ECO:0000313" key="15">
    <source>
        <dbReference type="EMBL" id="MCQ4813650.1"/>
    </source>
</evidence>
<dbReference type="AlphaFoldDB" id="A0AAW5JYN1"/>
<keyword evidence="1 10" id="KW-0813">Transport</keyword>
<dbReference type="InterPro" id="IPR017900">
    <property type="entry name" value="4Fe4S_Fe_S_CS"/>
</dbReference>
<dbReference type="Pfam" id="PF00037">
    <property type="entry name" value="Fer4"/>
    <property type="match status" value="1"/>
</dbReference>
<sequence>MDGIIYPTIVMGGLGVIFGCMLAFASQKFHVEVDQRQTDIRALLPGANCGGCGFPGCDGYAEACVSGAAKPNKCVAASPEVSASIAEILGVSAEAAEPMVAFVKCRGSFDKTVKDCVYQGAHDCREAAVVPGRGPSSCAYGCMGFGTCEKVCAFGAIKIVDGLAVVDRERCVGCGACAEECPRGVIALIPRKSKIQVACGNPLKGPFVKKVCSVGCIGCTLCVKACPKEAIEMKGSLAVIDPAKCVNCGLCAQKCPVKAITDARPPRPAPAQKPAGEATAEAAQVQ</sequence>
<dbReference type="InterPro" id="IPR017896">
    <property type="entry name" value="4Fe4S_Fe-S-bd"/>
</dbReference>
<keyword evidence="12" id="KW-0812">Transmembrane</keyword>
<dbReference type="NCBIfam" id="TIGR01944">
    <property type="entry name" value="rnfB"/>
    <property type="match status" value="1"/>
</dbReference>
<keyword evidence="16" id="KW-1185">Reference proteome</keyword>
<evidence type="ECO:0000256" key="5">
    <source>
        <dbReference type="ARBA" id="ARBA00022967"/>
    </source>
</evidence>
<dbReference type="CDD" id="cd10549">
    <property type="entry name" value="MtMvhB_like"/>
    <property type="match status" value="1"/>
</dbReference>
<evidence type="ECO:0000256" key="3">
    <source>
        <dbReference type="ARBA" id="ARBA00022723"/>
    </source>
</evidence>
<protein>
    <recommendedName>
        <fullName evidence="10">Ion-translocating oxidoreductase complex subunit B</fullName>
        <ecNumber evidence="10">7.-.-.-</ecNumber>
    </recommendedName>
    <alternativeName>
        <fullName evidence="10">Rnf electron transport complex subunit B</fullName>
    </alternativeName>
</protein>
<gene>
    <name evidence="10" type="primary">rnfB</name>
    <name evidence="15" type="ORF">NE630_04320</name>
</gene>
<keyword evidence="6 10" id="KW-0249">Electron transport</keyword>
<evidence type="ECO:0000256" key="10">
    <source>
        <dbReference type="HAMAP-Rule" id="MF_00463"/>
    </source>
</evidence>
<feature type="binding site" evidence="10">
    <location>
        <position position="174"/>
    </location>
    <ligand>
        <name>[4Fe-4S] cluster</name>
        <dbReference type="ChEBI" id="CHEBI:49883"/>
        <label>3</label>
    </ligand>
</feature>
<feature type="binding site" evidence="10">
    <location>
        <position position="57"/>
    </location>
    <ligand>
        <name>[4Fe-4S] cluster</name>
        <dbReference type="ChEBI" id="CHEBI:49883"/>
        <label>1</label>
    </ligand>
</feature>
<dbReference type="PANTHER" id="PTHR43560:SF1">
    <property type="entry name" value="ION-TRANSLOCATING OXIDOREDUCTASE COMPLEX SUBUNIT B"/>
    <property type="match status" value="1"/>
</dbReference>
<feature type="region of interest" description="Hydrophobic" evidence="10">
    <location>
        <begin position="1"/>
        <end position="26"/>
    </location>
</feature>
<feature type="binding site" evidence="10">
    <location>
        <position position="74"/>
    </location>
    <ligand>
        <name>[4Fe-4S] cluster</name>
        <dbReference type="ChEBI" id="CHEBI:49883"/>
        <label>1</label>
    </ligand>
</feature>
<feature type="domain" description="4Fe-4S ferredoxin-type" evidence="13">
    <location>
        <begin position="162"/>
        <end position="191"/>
    </location>
</feature>
<feature type="region of interest" description="Disordered" evidence="11">
    <location>
        <begin position="263"/>
        <end position="286"/>
    </location>
</feature>
<dbReference type="HAMAP" id="MF_00463">
    <property type="entry name" value="RsxB_RnfB"/>
    <property type="match status" value="1"/>
</dbReference>
<dbReference type="InterPro" id="IPR007202">
    <property type="entry name" value="4Fe-4S_dom"/>
</dbReference>
<dbReference type="PROSITE" id="PS00198">
    <property type="entry name" value="4FE4S_FER_1"/>
    <property type="match status" value="2"/>
</dbReference>
<dbReference type="PANTHER" id="PTHR43560">
    <property type="entry name" value="ION-TRANSLOCATING OXIDOREDUCTASE COMPLEX SUBUNIT B"/>
    <property type="match status" value="1"/>
</dbReference>
<keyword evidence="10" id="KW-1003">Cell membrane</keyword>
<dbReference type="EC" id="7.-.-.-" evidence="10"/>
<accession>A0AAW5JYN1</accession>
<feature type="binding site" evidence="10">
    <location>
        <position position="142"/>
    </location>
    <ligand>
        <name>[4Fe-4S] cluster</name>
        <dbReference type="ChEBI" id="CHEBI:49883"/>
        <label>2</label>
    </ligand>
</feature>
<feature type="binding site" evidence="10">
    <location>
        <position position="177"/>
    </location>
    <ligand>
        <name>[4Fe-4S] cluster</name>
        <dbReference type="ChEBI" id="CHEBI:49883"/>
        <label>3</label>
    </ligand>
</feature>
<evidence type="ECO:0000313" key="16">
    <source>
        <dbReference type="Proteomes" id="UP001205919"/>
    </source>
</evidence>
<comment type="function">
    <text evidence="10">Part of a membrane-bound complex that couples electron transfer with translocation of ions across the membrane.</text>
</comment>
<organism evidence="15 16">
    <name type="scientific">Cloacibacillus evryensis</name>
    <dbReference type="NCBI Taxonomy" id="508460"/>
    <lineage>
        <taxon>Bacteria</taxon>
        <taxon>Thermotogati</taxon>
        <taxon>Synergistota</taxon>
        <taxon>Synergistia</taxon>
        <taxon>Synergistales</taxon>
        <taxon>Synergistaceae</taxon>
        <taxon>Cloacibacillus</taxon>
    </lineage>
</organism>
<dbReference type="GO" id="GO:0051539">
    <property type="term" value="F:4 iron, 4 sulfur cluster binding"/>
    <property type="evidence" value="ECO:0007669"/>
    <property type="project" value="UniProtKB-UniRule"/>
</dbReference>
<dbReference type="Proteomes" id="UP001205919">
    <property type="component" value="Unassembled WGS sequence"/>
</dbReference>
<evidence type="ECO:0000256" key="12">
    <source>
        <dbReference type="SAM" id="Phobius"/>
    </source>
</evidence>
<evidence type="ECO:0000256" key="7">
    <source>
        <dbReference type="ARBA" id="ARBA00023004"/>
    </source>
</evidence>
<keyword evidence="4 10" id="KW-0677">Repeat</keyword>
<evidence type="ECO:0000256" key="8">
    <source>
        <dbReference type="ARBA" id="ARBA00023014"/>
    </source>
</evidence>
<dbReference type="PROSITE" id="PS51656">
    <property type="entry name" value="4FE4S"/>
    <property type="match status" value="1"/>
</dbReference>
<feature type="binding site" evidence="10">
    <location>
        <position position="148"/>
    </location>
    <ligand>
        <name>[4Fe-4S] cluster</name>
        <dbReference type="ChEBI" id="CHEBI:49883"/>
        <label>2</label>
    </ligand>
</feature>
<proteinExistence type="inferred from homology"/>
<evidence type="ECO:0000259" key="14">
    <source>
        <dbReference type="PROSITE" id="PS51656"/>
    </source>
</evidence>
<dbReference type="Pfam" id="PF04060">
    <property type="entry name" value="FeS"/>
    <property type="match status" value="1"/>
</dbReference>
<feature type="domain" description="4Fe-4S ferredoxin-type" evidence="13">
    <location>
        <begin position="236"/>
        <end position="266"/>
    </location>
</feature>
<keyword evidence="3 10" id="KW-0479">Metal-binding</keyword>